<keyword evidence="1" id="KW-0812">Transmembrane</keyword>
<evidence type="ECO:0000313" key="2">
    <source>
        <dbReference type="EMBL" id="QIB72804.1"/>
    </source>
</evidence>
<accession>A0A6C0UC11</accession>
<dbReference type="Proteomes" id="UP000465846">
    <property type="component" value="Chromosome"/>
</dbReference>
<dbReference type="AlphaFoldDB" id="A0A6C0UC11"/>
<sequence>MPDSVSSLLTRTQRERVRSEFDNVAPAKQRRDERKIRTRIEAGIDDFDLLVTYPDRQFELAFEDRPKSELRERLADAQLTIERIRTLHDIDRDAVVEAAQERQRSVNPDAAATLDEVRLRTHDGWRRRFESEFAAEYRPTWWKRLSDALLKLGVLFLLIVSLLAVVAPDFTNGPGSIVGIVGAVLLFGGLGIVAVRAIKYDLLPALRRLRADPSGALRAVWDQF</sequence>
<feature type="transmembrane region" description="Helical" evidence="1">
    <location>
        <begin position="148"/>
        <end position="167"/>
    </location>
</feature>
<protein>
    <submittedName>
        <fullName evidence="2">ABC transporter permease</fullName>
    </submittedName>
</protein>
<dbReference type="GeneID" id="44080406"/>
<reference evidence="2 3" key="1">
    <citation type="submission" date="2020-02" db="EMBL/GenBank/DDBJ databases">
        <title>Whole genome sequence of Halogeometricum borinquense strain wsp4.</title>
        <authorList>
            <person name="Verma D.K."/>
            <person name="Gopal K."/>
            <person name="Prasad E.S."/>
        </authorList>
    </citation>
    <scope>NUCLEOTIDE SEQUENCE [LARGE SCALE GENOMIC DNA]</scope>
    <source>
        <strain evidence="3">wsp4</strain>
    </source>
</reference>
<keyword evidence="1" id="KW-1133">Transmembrane helix</keyword>
<organism evidence="2 3">
    <name type="scientific">Halogeometricum borinquense</name>
    <dbReference type="NCBI Taxonomy" id="60847"/>
    <lineage>
        <taxon>Archaea</taxon>
        <taxon>Methanobacteriati</taxon>
        <taxon>Methanobacteriota</taxon>
        <taxon>Stenosarchaea group</taxon>
        <taxon>Halobacteria</taxon>
        <taxon>Halobacteriales</taxon>
        <taxon>Haloferacaceae</taxon>
        <taxon>Halogeometricum</taxon>
    </lineage>
</organism>
<evidence type="ECO:0000256" key="1">
    <source>
        <dbReference type="SAM" id="Phobius"/>
    </source>
</evidence>
<feature type="transmembrane region" description="Helical" evidence="1">
    <location>
        <begin position="173"/>
        <end position="198"/>
    </location>
</feature>
<dbReference type="RefSeq" id="WP_163485000.1">
    <property type="nucleotide sequence ID" value="NZ_CP048739.1"/>
</dbReference>
<proteinExistence type="predicted"/>
<name>A0A6C0UC11_9EURY</name>
<gene>
    <name evidence="2" type="ORF">G3I44_13355</name>
</gene>
<keyword evidence="1" id="KW-0472">Membrane</keyword>
<dbReference type="EMBL" id="CP048739">
    <property type="protein sequence ID" value="QIB72804.1"/>
    <property type="molecule type" value="Genomic_DNA"/>
</dbReference>
<evidence type="ECO:0000313" key="3">
    <source>
        <dbReference type="Proteomes" id="UP000465846"/>
    </source>
</evidence>